<dbReference type="RefSeq" id="WP_238073427.1">
    <property type="nucleotide sequence ID" value="NZ_JAKNJB010000006.1"/>
</dbReference>
<sequence length="235" mass="25675">MATLIRMGSLYLGGYPSGLGTEYQSGQSIEIGKSVLGKEISWVVANGMLVANRCILTKVSWMDLNDNELALGKEINIGGVRCVARLPRVGVKEGVPNEWDAALDVAGEDDDLWHWKDSYFWGREIPEIVSSRAVRGRLSARNWNGSHAKNRGALGFRPVLLPLHTDRLGDVMAGNTVVLWGGQNIVFGQLEQITDYEVVLSHWDGALSSADNFSVQISKGQLVVDRGSILGVQKN</sequence>
<evidence type="ECO:0000313" key="2">
    <source>
        <dbReference type="Proteomes" id="UP001200313"/>
    </source>
</evidence>
<evidence type="ECO:0000313" key="1">
    <source>
        <dbReference type="EMBL" id="MCG4526407.1"/>
    </source>
</evidence>
<accession>A0ABS9M6H9</accession>
<dbReference type="EMBL" id="JAKNJB010000006">
    <property type="protein sequence ID" value="MCG4526407.1"/>
    <property type="molecule type" value="Genomic_DNA"/>
</dbReference>
<protein>
    <submittedName>
        <fullName evidence="1">Uncharacterized protein</fullName>
    </submittedName>
</protein>
<organism evidence="1 2">
    <name type="scientific">Intestinimonas massiliensis</name>
    <name type="common">ex Afouda et al. 2020</name>
    <dbReference type="NCBI Taxonomy" id="1673721"/>
    <lineage>
        <taxon>Bacteria</taxon>
        <taxon>Bacillati</taxon>
        <taxon>Bacillota</taxon>
        <taxon>Clostridia</taxon>
        <taxon>Eubacteriales</taxon>
        <taxon>Intestinimonas</taxon>
    </lineage>
</organism>
<proteinExistence type="predicted"/>
<reference evidence="1 2" key="1">
    <citation type="submission" date="2022-01" db="EMBL/GenBank/DDBJ databases">
        <title>Collection of gut derived symbiotic bacterial strains cultured from healthy donors.</title>
        <authorList>
            <person name="Lin H."/>
            <person name="Kohout C."/>
            <person name="Waligurski E."/>
            <person name="Pamer E.G."/>
        </authorList>
    </citation>
    <scope>NUCLEOTIDE SEQUENCE [LARGE SCALE GENOMIC DNA]</scope>
    <source>
        <strain evidence="1 2">DFI.3.7</strain>
    </source>
</reference>
<gene>
    <name evidence="1" type="ORF">L0P79_04865</name>
</gene>
<name>A0ABS9M6H9_9FIRM</name>
<comment type="caution">
    <text evidence="1">The sequence shown here is derived from an EMBL/GenBank/DDBJ whole genome shotgun (WGS) entry which is preliminary data.</text>
</comment>
<keyword evidence="2" id="KW-1185">Reference proteome</keyword>
<dbReference type="Proteomes" id="UP001200313">
    <property type="component" value="Unassembled WGS sequence"/>
</dbReference>